<dbReference type="RefSeq" id="WP_058699313.1">
    <property type="nucleotide sequence ID" value="NZ_CP013690.1"/>
</dbReference>
<proteinExistence type="predicted"/>
<evidence type="ECO:0000313" key="1">
    <source>
        <dbReference type="EMBL" id="ALU26287.1"/>
    </source>
</evidence>
<dbReference type="EMBL" id="CP013690">
    <property type="protein sequence ID" value="ALU26287.1"/>
    <property type="molecule type" value="Genomic_DNA"/>
</dbReference>
<organism evidence="1 2">
    <name type="scientific">Myroides odoratimimus</name>
    <dbReference type="NCBI Taxonomy" id="76832"/>
    <lineage>
        <taxon>Bacteria</taxon>
        <taxon>Pseudomonadati</taxon>
        <taxon>Bacteroidota</taxon>
        <taxon>Flavobacteriia</taxon>
        <taxon>Flavobacteriales</taxon>
        <taxon>Flavobacteriaceae</taxon>
        <taxon>Myroides</taxon>
    </lineage>
</organism>
<dbReference type="AlphaFoldDB" id="A0AAI8C5C7"/>
<gene>
    <name evidence="1" type="ORF">AS202_09055</name>
</gene>
<name>A0AAI8C5C7_9FLAO</name>
<evidence type="ECO:0000313" key="2">
    <source>
        <dbReference type="Proteomes" id="UP000069030"/>
    </source>
</evidence>
<reference evidence="1 2" key="1">
    <citation type="journal article" date="2016" name="J. Zhejiang Univ. Sci. B">
        <title>Antibiotic resistance mechanisms of Myroides sp.</title>
        <authorList>
            <person name="Hu S."/>
            <person name="Yuan S."/>
            <person name="Qu H."/>
            <person name="Jiang T."/>
            <person name="Zhou Y."/>
            <person name="Wang M."/>
            <person name="Ming D."/>
        </authorList>
    </citation>
    <scope>NUCLEOTIDE SEQUENCE [LARGE SCALE GENOMIC DNA]</scope>
    <source>
        <strain evidence="1 2">PR63039</strain>
    </source>
</reference>
<dbReference type="KEGG" id="mod:AS202_09055"/>
<dbReference type="Proteomes" id="UP000069030">
    <property type="component" value="Chromosome"/>
</dbReference>
<accession>A0AAI8C5C7</accession>
<sequence>MSGIMDMIKKFFIGYEEDNIETKLKMKSFLRQALNRDDVEEYTIVYGKTSKHSNYVVASRTTYYSYMIAFNKGTGEIIIVPIDSELTTYGDPIFVTNMNLKKAKLIMLGVVFSFSFNDKSTIEFEVPEVNTKIVNFTGGYELPISQKEEAKLFKQFFKNKFNC</sequence>
<protein>
    <submittedName>
        <fullName evidence="1">Uncharacterized protein</fullName>
    </submittedName>
</protein>